<sequence length="275" mass="30989">MIMKEYVIDQPIYEKKQSLQPFALTDVLIETVSQEGGHLLHFWQLADTMILGMKDTRVTNLSAGLEALTKAGYLPVVRNSGGLGVISDEGVLNVSLILPIEENGVKQSIDAGYERMLMLVRDAFQNEKIDAYEIADSYCPGTYDLSIDGKKFAGIAQRRVKNGLSVMMYLSVTGDQQARGNAVRNFYQASLEEQFGLDGYPPVNPESMMNLPDLLHQTMTVEEVKIRLVTAFEKQYGAVEWMDSQKFIKETNQQASFEKHLSKMMKRNELLKESQ</sequence>
<dbReference type="PANTHER" id="PTHR43679">
    <property type="entry name" value="OCTANOYLTRANSFERASE LIPM-RELATED"/>
    <property type="match status" value="1"/>
</dbReference>
<dbReference type="eggNOG" id="COG0095">
    <property type="taxonomic scope" value="Bacteria"/>
</dbReference>
<dbReference type="STRING" id="154621.RV11_GL001508"/>
<dbReference type="AlphaFoldDB" id="R3W3F6"/>
<dbReference type="PANTHER" id="PTHR43679:SF2">
    <property type="entry name" value="OCTANOYL-[GCVH]:PROTEIN N-OCTANOYLTRANSFERASE"/>
    <property type="match status" value="1"/>
</dbReference>
<dbReference type="GO" id="GO:0140096">
    <property type="term" value="F:catalytic activity, acting on a protein"/>
    <property type="evidence" value="ECO:0007669"/>
    <property type="project" value="UniProtKB-ARBA"/>
</dbReference>
<dbReference type="PROSITE" id="PS51733">
    <property type="entry name" value="BPL_LPL_CATALYTIC"/>
    <property type="match status" value="1"/>
</dbReference>
<evidence type="ECO:0000313" key="3">
    <source>
        <dbReference type="Proteomes" id="UP000013785"/>
    </source>
</evidence>
<dbReference type="CDD" id="cd16443">
    <property type="entry name" value="LplA"/>
    <property type="match status" value="1"/>
</dbReference>
<dbReference type="InterPro" id="IPR050664">
    <property type="entry name" value="Octanoyltrans_LipM/LipL"/>
</dbReference>
<dbReference type="SUPFAM" id="SSF55681">
    <property type="entry name" value="Class II aaRS and biotin synthetases"/>
    <property type="match status" value="1"/>
</dbReference>
<comment type="caution">
    <text evidence="2">The sequence shown here is derived from an EMBL/GenBank/DDBJ whole genome shotgun (WGS) entry which is preliminary data.</text>
</comment>
<dbReference type="EMBL" id="AJAT01000017">
    <property type="protein sequence ID" value="EOL42207.1"/>
    <property type="molecule type" value="Genomic_DNA"/>
</dbReference>
<dbReference type="Proteomes" id="UP000013785">
    <property type="component" value="Unassembled WGS sequence"/>
</dbReference>
<dbReference type="Pfam" id="PF21948">
    <property type="entry name" value="LplA-B_cat"/>
    <property type="match status" value="1"/>
</dbReference>
<name>R3W3F6_9ENTE</name>
<dbReference type="GO" id="GO:0016740">
    <property type="term" value="F:transferase activity"/>
    <property type="evidence" value="ECO:0007669"/>
    <property type="project" value="UniProtKB-ARBA"/>
</dbReference>
<protein>
    <recommendedName>
        <fullName evidence="1">BPL/LPL catalytic domain-containing protein</fullName>
    </recommendedName>
</protein>
<dbReference type="InterPro" id="IPR004143">
    <property type="entry name" value="BPL_LPL_catalytic"/>
</dbReference>
<organism evidence="2 3">
    <name type="scientific">Enterococcus phoeniculicola ATCC BAA-412</name>
    <dbReference type="NCBI Taxonomy" id="1158610"/>
    <lineage>
        <taxon>Bacteria</taxon>
        <taxon>Bacillati</taxon>
        <taxon>Bacillota</taxon>
        <taxon>Bacilli</taxon>
        <taxon>Lactobacillales</taxon>
        <taxon>Enterococcaceae</taxon>
        <taxon>Enterococcus</taxon>
    </lineage>
</organism>
<gene>
    <name evidence="2" type="ORF">UC3_02558</name>
</gene>
<evidence type="ECO:0000259" key="1">
    <source>
        <dbReference type="PROSITE" id="PS51733"/>
    </source>
</evidence>
<dbReference type="HOGENOM" id="CLU_067270_2_0_9"/>
<dbReference type="RefSeq" id="WP_010769197.1">
    <property type="nucleotide sequence ID" value="NZ_ASWE01000001.1"/>
</dbReference>
<keyword evidence="3" id="KW-1185">Reference proteome</keyword>
<reference evidence="2 3" key="1">
    <citation type="submission" date="2013-02" db="EMBL/GenBank/DDBJ databases">
        <title>The Genome Sequence of Enterococcus phoeniculicola BAA-412.</title>
        <authorList>
            <consortium name="The Broad Institute Genome Sequencing Platform"/>
            <consortium name="The Broad Institute Genome Sequencing Center for Infectious Disease"/>
            <person name="Earl A.M."/>
            <person name="Gilmore M.S."/>
            <person name="Lebreton F."/>
            <person name="Walker B."/>
            <person name="Young S.K."/>
            <person name="Zeng Q."/>
            <person name="Gargeya S."/>
            <person name="Fitzgerald M."/>
            <person name="Haas B."/>
            <person name="Abouelleil A."/>
            <person name="Alvarado L."/>
            <person name="Arachchi H.M."/>
            <person name="Berlin A.M."/>
            <person name="Chapman S.B."/>
            <person name="Dewar J."/>
            <person name="Goldberg J."/>
            <person name="Griggs A."/>
            <person name="Gujja S."/>
            <person name="Hansen M."/>
            <person name="Howarth C."/>
            <person name="Imamovic A."/>
            <person name="Larimer J."/>
            <person name="McCowan C."/>
            <person name="Murphy C."/>
            <person name="Neiman D."/>
            <person name="Pearson M."/>
            <person name="Priest M."/>
            <person name="Roberts A."/>
            <person name="Saif S."/>
            <person name="Shea T."/>
            <person name="Sisk P."/>
            <person name="Sykes S."/>
            <person name="Wortman J."/>
            <person name="Nusbaum C."/>
            <person name="Birren B."/>
        </authorList>
    </citation>
    <scope>NUCLEOTIDE SEQUENCE [LARGE SCALE GENOMIC DNA]</scope>
    <source>
        <strain evidence="2 3">ATCC BAA-412</strain>
    </source>
</reference>
<dbReference type="GO" id="GO:0009249">
    <property type="term" value="P:protein lipoylation"/>
    <property type="evidence" value="ECO:0007669"/>
    <property type="project" value="UniProtKB-ARBA"/>
</dbReference>
<accession>R3W3F6</accession>
<dbReference type="InterPro" id="IPR045864">
    <property type="entry name" value="aa-tRNA-synth_II/BPL/LPL"/>
</dbReference>
<dbReference type="PATRIC" id="fig|1158610.3.peg.2538"/>
<dbReference type="Gene3D" id="3.30.930.10">
    <property type="entry name" value="Bira Bifunctional Protein, Domain 2"/>
    <property type="match status" value="1"/>
</dbReference>
<evidence type="ECO:0000313" key="2">
    <source>
        <dbReference type="EMBL" id="EOL42207.1"/>
    </source>
</evidence>
<feature type="domain" description="BPL/LPL catalytic" evidence="1">
    <location>
        <begin position="34"/>
        <end position="240"/>
    </location>
</feature>
<proteinExistence type="predicted"/>